<dbReference type="eggNOG" id="COG1597">
    <property type="taxonomic scope" value="Bacteria"/>
</dbReference>
<dbReference type="Pfam" id="PF00781">
    <property type="entry name" value="DAGK_cat"/>
    <property type="match status" value="1"/>
</dbReference>
<dbReference type="GO" id="GO:0016301">
    <property type="term" value="F:kinase activity"/>
    <property type="evidence" value="ECO:0007669"/>
    <property type="project" value="UniProtKB-KW"/>
</dbReference>
<keyword evidence="2" id="KW-0418">Kinase</keyword>
<dbReference type="InterPro" id="IPR016064">
    <property type="entry name" value="NAD/diacylglycerol_kinase_sf"/>
</dbReference>
<dbReference type="PANTHER" id="PTHR12358">
    <property type="entry name" value="SPHINGOSINE KINASE"/>
    <property type="match status" value="1"/>
</dbReference>
<keyword evidence="2" id="KW-0808">Transferase</keyword>
<dbReference type="InterPro" id="IPR050187">
    <property type="entry name" value="Lipid_Phosphate_FormReg"/>
</dbReference>
<keyword evidence="3" id="KW-1185">Reference proteome</keyword>
<dbReference type="HOGENOM" id="CLU_045532_2_1_7"/>
<sequence>MIAIIANPNALRFSSEKLKRIANQLGNVDIFFTQKAKNGTDIANKIAGSYEIIATYGGDGIINEVINADLNSSKLAIIPAGTTNVLAIELFGKASASKAIQAIKRGKAKTAYTGKINNTYFILMAGFGFDAESVHNVNPKLKRISGKFAYFSAGVVSYLKNLKRDCFEIEIENKRIEAVWAIVSKAKKYAGNYTISAKIDIFKPLFDVVICRCANRGLSLPYYNLAIFSGLHRFNTPFVEHIITEGPIKVKGNFKTQIDGDEFLTKSAEISIGKQIKLIT</sequence>
<feature type="domain" description="DAGKc" evidence="1">
    <location>
        <begin position="1"/>
        <end position="120"/>
    </location>
</feature>
<dbReference type="Gene3D" id="3.40.50.10330">
    <property type="entry name" value="Probable inorganic polyphosphate/atp-NAD kinase, domain 1"/>
    <property type="match status" value="1"/>
</dbReference>
<dbReference type="GO" id="GO:0005886">
    <property type="term" value="C:plasma membrane"/>
    <property type="evidence" value="ECO:0007669"/>
    <property type="project" value="TreeGrafter"/>
</dbReference>
<dbReference type="InterPro" id="IPR001206">
    <property type="entry name" value="Diacylglycerol_kinase_cat_dom"/>
</dbReference>
<reference evidence="2 3" key="1">
    <citation type="journal article" date="2011" name="Stand. Genomic Sci.">
        <title>Complete genome sequence of the thermophilic sulfur-reducer Hippea maritima type strain (MH(2)).</title>
        <authorList>
            <person name="Huntemann M."/>
            <person name="Lu M."/>
            <person name="Nolan M."/>
            <person name="Lapidus A."/>
            <person name="Lucas S."/>
            <person name="Hammon N."/>
            <person name="Deshpande S."/>
            <person name="Cheng J.F."/>
            <person name="Tapia R."/>
            <person name="Han C."/>
            <person name="Goodwin L."/>
            <person name="Pitluck S."/>
            <person name="Liolios K."/>
            <person name="Pagani I."/>
            <person name="Ivanova N."/>
            <person name="Ovchinikova G."/>
            <person name="Pati A."/>
            <person name="Chen A."/>
            <person name="Palaniappan K."/>
            <person name="Land M."/>
            <person name="Hauser L."/>
            <person name="Jeffries C.D."/>
            <person name="Detter J.C."/>
            <person name="Brambilla E.M."/>
            <person name="Rohde M."/>
            <person name="Spring S."/>
            <person name="Goker M."/>
            <person name="Woyke T."/>
            <person name="Bristow J."/>
            <person name="Eisen J.A."/>
            <person name="Markowitz V."/>
            <person name="Hugenholtz P."/>
            <person name="Kyrpides N.C."/>
            <person name="Klenk H.P."/>
            <person name="Mavromatis K."/>
        </authorList>
    </citation>
    <scope>NUCLEOTIDE SEQUENCE [LARGE SCALE GENOMIC DNA]</scope>
    <source>
        <strain evidence="3">ATCC 700847 / DSM 10411 / MH2</strain>
    </source>
</reference>
<reference evidence="3" key="2">
    <citation type="submission" date="2011-03" db="EMBL/GenBank/DDBJ databases">
        <title>The complete genome of Hippea maritima DSM 10411.</title>
        <authorList>
            <consortium name="US DOE Joint Genome Institute (JGI-PGF)"/>
            <person name="Lucas S."/>
            <person name="Copeland A."/>
            <person name="Lapidus A."/>
            <person name="Bruce D."/>
            <person name="Goodwin L."/>
            <person name="Pitluck S."/>
            <person name="Peters L."/>
            <person name="Kyrpides N."/>
            <person name="Mavromatis K."/>
            <person name="Pagani I."/>
            <person name="Ivanova N."/>
            <person name="Mikhailova N."/>
            <person name="Lu M."/>
            <person name="Detter J.C."/>
            <person name="Tapia R."/>
            <person name="Han C."/>
            <person name="Land M."/>
            <person name="Hauser L."/>
            <person name="Markowitz V."/>
            <person name="Cheng J.-F."/>
            <person name="Hugenholtz P."/>
            <person name="Woyke T."/>
            <person name="Wu D."/>
            <person name="Spring S."/>
            <person name="Schroeder M."/>
            <person name="Brambilla E."/>
            <person name="Klenk H.-P."/>
            <person name="Eisen J.A."/>
        </authorList>
    </citation>
    <scope>NUCLEOTIDE SEQUENCE [LARGE SCALE GENOMIC DNA]</scope>
    <source>
        <strain evidence="3">ATCC 700847 / DSM 10411 / MH2</strain>
    </source>
</reference>
<dbReference type="InterPro" id="IPR017438">
    <property type="entry name" value="ATP-NAD_kinase_N"/>
</dbReference>
<dbReference type="InParanoid" id="F2LX91"/>
<dbReference type="OrthoDB" id="142078at2"/>
<evidence type="ECO:0000313" key="3">
    <source>
        <dbReference type="Proteomes" id="UP000008139"/>
    </source>
</evidence>
<dbReference type="AlphaFoldDB" id="F2LX91"/>
<dbReference type="PANTHER" id="PTHR12358:SF106">
    <property type="entry name" value="LIPID KINASE YEGS"/>
    <property type="match status" value="1"/>
</dbReference>
<dbReference type="KEGG" id="hmr:Hipma_0170"/>
<dbReference type="RefSeq" id="WP_013681194.1">
    <property type="nucleotide sequence ID" value="NC_015318.1"/>
</dbReference>
<dbReference type="SUPFAM" id="SSF111331">
    <property type="entry name" value="NAD kinase/diacylglycerol kinase-like"/>
    <property type="match status" value="1"/>
</dbReference>
<name>F2LX91_HIPMA</name>
<dbReference type="Gene3D" id="2.60.200.40">
    <property type="match status" value="1"/>
</dbReference>
<dbReference type="STRING" id="760142.Hipma_0170"/>
<accession>F2LX91</accession>
<dbReference type="PROSITE" id="PS50146">
    <property type="entry name" value="DAGK"/>
    <property type="match status" value="1"/>
</dbReference>
<gene>
    <name evidence="2" type="ordered locus">Hipma_0170</name>
</gene>
<evidence type="ECO:0000259" key="1">
    <source>
        <dbReference type="PROSITE" id="PS50146"/>
    </source>
</evidence>
<protein>
    <submittedName>
        <fullName evidence="2">Diacylglycerol kinase catalytic region</fullName>
    </submittedName>
</protein>
<dbReference type="EMBL" id="CP002606">
    <property type="protein sequence ID" value="AEA33149.1"/>
    <property type="molecule type" value="Genomic_DNA"/>
</dbReference>
<organism evidence="2 3">
    <name type="scientific">Hippea maritima (strain ATCC 700847 / DSM 10411 / MH2)</name>
    <dbReference type="NCBI Taxonomy" id="760142"/>
    <lineage>
        <taxon>Bacteria</taxon>
        <taxon>Pseudomonadati</taxon>
        <taxon>Campylobacterota</taxon>
        <taxon>Desulfurellia</taxon>
        <taxon>Desulfurellales</taxon>
        <taxon>Hippeaceae</taxon>
        <taxon>Hippea</taxon>
    </lineage>
</organism>
<dbReference type="Proteomes" id="UP000008139">
    <property type="component" value="Chromosome"/>
</dbReference>
<evidence type="ECO:0000313" key="2">
    <source>
        <dbReference type="EMBL" id="AEA33149.1"/>
    </source>
</evidence>
<proteinExistence type="predicted"/>